<comment type="caution">
    <text evidence="2">The sequence shown here is derived from an EMBL/GenBank/DDBJ whole genome shotgun (WGS) entry which is preliminary data.</text>
</comment>
<feature type="domain" description="Arabidopsis retrotransposon Orf1 C-terminal" evidence="1">
    <location>
        <begin position="36"/>
        <end position="205"/>
    </location>
</feature>
<evidence type="ECO:0000313" key="2">
    <source>
        <dbReference type="EMBL" id="KAF3558074.1"/>
    </source>
</evidence>
<dbReference type="EMBL" id="QGKX02000996">
    <property type="protein sequence ID" value="KAF3558074.1"/>
    <property type="molecule type" value="Genomic_DNA"/>
</dbReference>
<evidence type="ECO:0000313" key="3">
    <source>
        <dbReference type="Proteomes" id="UP000712600"/>
    </source>
</evidence>
<sequence>MLVVAIDTRDREFNEVYNLADDPRDVSLVKGFAPTQTFWKLIATGDLKPRSANQFLLRNLSIRIIAKVLSNLLFAKDKTSKVTNGELQMLYSGLEDQIRAARTGIPVASVRKNPDFLLAKMFSEKQTTLRRGSQKKDRCWSLLTPLFRHFGIDLSSYNFNAEPEYIDIPYLINCHILRDEKTYMFQDQEENQLYCRLPQQKITRTAPLDVEMGDTTPDEYDLRPIEYDADAETYHRWMIDSQHKNNSLMNRILRAITGGCFQSQTSEAEQGKSQLSLRQEENVLVGIGMMMDTPGAETPTDCSRTQCTCARSKGGKQFQG</sequence>
<reference evidence="2" key="1">
    <citation type="submission" date="2019-12" db="EMBL/GenBank/DDBJ databases">
        <title>Genome sequencing and annotation of Brassica cretica.</title>
        <authorList>
            <person name="Studholme D.J."/>
            <person name="Sarris P."/>
        </authorList>
    </citation>
    <scope>NUCLEOTIDE SEQUENCE</scope>
    <source>
        <strain evidence="2">PFS-109/04</strain>
        <tissue evidence="2">Leaf</tissue>
    </source>
</reference>
<dbReference type="Pfam" id="PF03078">
    <property type="entry name" value="ATHILA"/>
    <property type="match status" value="1"/>
</dbReference>
<evidence type="ECO:0000259" key="1">
    <source>
        <dbReference type="Pfam" id="PF03078"/>
    </source>
</evidence>
<protein>
    <recommendedName>
        <fullName evidence="1">Arabidopsis retrotransposon Orf1 C-terminal domain-containing protein</fullName>
    </recommendedName>
</protein>
<name>A0A8S9QYK6_BRACR</name>
<organism evidence="2 3">
    <name type="scientific">Brassica cretica</name>
    <name type="common">Mustard</name>
    <dbReference type="NCBI Taxonomy" id="69181"/>
    <lineage>
        <taxon>Eukaryota</taxon>
        <taxon>Viridiplantae</taxon>
        <taxon>Streptophyta</taxon>
        <taxon>Embryophyta</taxon>
        <taxon>Tracheophyta</taxon>
        <taxon>Spermatophyta</taxon>
        <taxon>Magnoliopsida</taxon>
        <taxon>eudicotyledons</taxon>
        <taxon>Gunneridae</taxon>
        <taxon>Pentapetalae</taxon>
        <taxon>rosids</taxon>
        <taxon>malvids</taxon>
        <taxon>Brassicales</taxon>
        <taxon>Brassicaceae</taxon>
        <taxon>Brassiceae</taxon>
        <taxon>Brassica</taxon>
    </lineage>
</organism>
<dbReference type="AlphaFoldDB" id="A0A8S9QYK6"/>
<gene>
    <name evidence="2" type="ORF">F2Q69_00013755</name>
</gene>
<dbReference type="InterPro" id="IPR004312">
    <property type="entry name" value="ATHILA_Orf1_C"/>
</dbReference>
<proteinExistence type="predicted"/>
<accession>A0A8S9QYK6</accession>
<dbReference type="Proteomes" id="UP000712600">
    <property type="component" value="Unassembled WGS sequence"/>
</dbReference>